<feature type="transmembrane region" description="Helical" evidence="2">
    <location>
        <begin position="235"/>
        <end position="253"/>
    </location>
</feature>
<feature type="compositionally biased region" description="Polar residues" evidence="1">
    <location>
        <begin position="385"/>
        <end position="394"/>
    </location>
</feature>
<organism evidence="3 4">
    <name type="scientific">Bodo saltans</name>
    <name type="common">Flagellated protozoan</name>
    <dbReference type="NCBI Taxonomy" id="75058"/>
    <lineage>
        <taxon>Eukaryota</taxon>
        <taxon>Discoba</taxon>
        <taxon>Euglenozoa</taxon>
        <taxon>Kinetoplastea</taxon>
        <taxon>Metakinetoplastina</taxon>
        <taxon>Eubodonida</taxon>
        <taxon>Bodonidae</taxon>
        <taxon>Bodo</taxon>
    </lineage>
</organism>
<keyword evidence="2" id="KW-0472">Membrane</keyword>
<name>A0A0S4JTX1_BODSA</name>
<feature type="transmembrane region" description="Helical" evidence="2">
    <location>
        <begin position="416"/>
        <end position="439"/>
    </location>
</feature>
<keyword evidence="4" id="KW-1185">Reference proteome</keyword>
<feature type="transmembrane region" description="Helical" evidence="2">
    <location>
        <begin position="459"/>
        <end position="482"/>
    </location>
</feature>
<proteinExistence type="predicted"/>
<dbReference type="EMBL" id="CYKH01002089">
    <property type="protein sequence ID" value="CUG92814.1"/>
    <property type="molecule type" value="Genomic_DNA"/>
</dbReference>
<protein>
    <submittedName>
        <fullName evidence="3">Transmembrane protein, putative</fullName>
    </submittedName>
</protein>
<feature type="region of interest" description="Disordered" evidence="1">
    <location>
        <begin position="495"/>
        <end position="554"/>
    </location>
</feature>
<feature type="region of interest" description="Disordered" evidence="1">
    <location>
        <begin position="357"/>
        <end position="394"/>
    </location>
</feature>
<evidence type="ECO:0000313" key="3">
    <source>
        <dbReference type="EMBL" id="CUG92814.1"/>
    </source>
</evidence>
<dbReference type="Proteomes" id="UP000051952">
    <property type="component" value="Unassembled WGS sequence"/>
</dbReference>
<evidence type="ECO:0000313" key="4">
    <source>
        <dbReference type="Proteomes" id="UP000051952"/>
    </source>
</evidence>
<dbReference type="AlphaFoldDB" id="A0A0S4JTX1"/>
<evidence type="ECO:0000256" key="1">
    <source>
        <dbReference type="SAM" id="MobiDB-lite"/>
    </source>
</evidence>
<gene>
    <name evidence="3" type="ORF">BSAL_39495</name>
</gene>
<evidence type="ECO:0000256" key="2">
    <source>
        <dbReference type="SAM" id="Phobius"/>
    </source>
</evidence>
<accession>A0A0S4JTX1</accession>
<dbReference type="VEuPathDB" id="TriTrypDB:BSAL_39495"/>
<feature type="transmembrane region" description="Helical" evidence="2">
    <location>
        <begin position="122"/>
        <end position="145"/>
    </location>
</feature>
<feature type="transmembrane region" description="Helical" evidence="2">
    <location>
        <begin position="202"/>
        <end position="223"/>
    </location>
</feature>
<reference evidence="4" key="1">
    <citation type="submission" date="2015-09" db="EMBL/GenBank/DDBJ databases">
        <authorList>
            <consortium name="Pathogen Informatics"/>
        </authorList>
    </citation>
    <scope>NUCLEOTIDE SEQUENCE [LARGE SCALE GENOMIC DNA]</scope>
    <source>
        <strain evidence="4">Lake Konstanz</strain>
    </source>
</reference>
<feature type="compositionally biased region" description="Basic and acidic residues" evidence="1">
    <location>
        <begin position="544"/>
        <end position="554"/>
    </location>
</feature>
<feature type="transmembrane region" description="Helical" evidence="2">
    <location>
        <begin position="157"/>
        <end position="182"/>
    </location>
</feature>
<keyword evidence="2 3" id="KW-0812">Transmembrane</keyword>
<feature type="transmembrane region" description="Helical" evidence="2">
    <location>
        <begin position="265"/>
        <end position="289"/>
    </location>
</feature>
<keyword evidence="2" id="KW-1133">Transmembrane helix</keyword>
<feature type="compositionally biased region" description="Polar residues" evidence="1">
    <location>
        <begin position="530"/>
        <end position="543"/>
    </location>
</feature>
<sequence length="554" mass="60373">MRCVDLLPMRVQWELLWRCLRTLWLAGGYLNCSMGGGGGEDNNFCIDVQNDVYHCGQCGNDCTHGFSSAIKQASCVKGVCDVVMQSPLEWEMCFGNMSAGVKRDGDKSAATVAVGCFRGYDFLVVFCCAFPLFVVSLVAFVRIRMTCRQSHMYRQALFLLIALISCLRMSYAVAALIFLGTASTPEDAVRSREFFSATMISLNAYADLFTGFIDLLLTVYWLFVLDRVRTFPKRLLISVCIGMSVVLTVATIVDYASGTSTFDYTFFTLAILLFFTALMHMSVIAEVLIKFVLWSRTHSLIDKSNQSGGDRAAEVEQSFKGSFPAIRPSSGIVIVSPNPNGRGRVVSMGSAGASVTSVPPTTTTYGSNGGSVLTPKHTATPDAPSLQQQDPQHLSGSITSDTIDASLVPKGVTSHFVRVTLIAFVCLLCWMVRSVMLLGRATRQPIFVEGALSFRSSTFTLLYLTLLTLFPCVLIAVIFLALSVDVLRAATVAPGSASSDKTNEDDGASSSHHRAIDSGYRFSPRRMSPRANTTVTPPTLTPSQEERPLLREEN</sequence>